<keyword evidence="1" id="KW-1133">Transmembrane helix</keyword>
<feature type="transmembrane region" description="Helical" evidence="1">
    <location>
        <begin position="203"/>
        <end position="220"/>
    </location>
</feature>
<organism evidence="3 4">
    <name type="scientific">Hymenobacter daecheongensis DSM 21074</name>
    <dbReference type="NCBI Taxonomy" id="1121955"/>
    <lineage>
        <taxon>Bacteria</taxon>
        <taxon>Pseudomonadati</taxon>
        <taxon>Bacteroidota</taxon>
        <taxon>Cytophagia</taxon>
        <taxon>Cytophagales</taxon>
        <taxon>Hymenobacteraceae</taxon>
        <taxon>Hymenobacter</taxon>
    </lineage>
</organism>
<keyword evidence="1" id="KW-0812">Transmembrane</keyword>
<keyword evidence="4" id="KW-1185">Reference proteome</keyword>
<dbReference type="OrthoDB" id="859744at2"/>
<dbReference type="InterPro" id="IPR046278">
    <property type="entry name" value="DUF6311"/>
</dbReference>
<evidence type="ECO:0000259" key="2">
    <source>
        <dbReference type="Pfam" id="PF19830"/>
    </source>
</evidence>
<feature type="transmembrane region" description="Helical" evidence="1">
    <location>
        <begin position="122"/>
        <end position="142"/>
    </location>
</feature>
<feature type="transmembrane region" description="Helical" evidence="1">
    <location>
        <begin position="96"/>
        <end position="115"/>
    </location>
</feature>
<feature type="domain" description="DUF6311" evidence="2">
    <location>
        <begin position="10"/>
        <end position="399"/>
    </location>
</feature>
<gene>
    <name evidence="3" type="ORF">SAMN02745146_2893</name>
</gene>
<accession>A0A1M6IM78</accession>
<proteinExistence type="predicted"/>
<name>A0A1M6IM78_9BACT</name>
<evidence type="ECO:0000313" key="3">
    <source>
        <dbReference type="EMBL" id="SHJ35459.1"/>
    </source>
</evidence>
<dbReference type="EMBL" id="FQYN01000006">
    <property type="protein sequence ID" value="SHJ35459.1"/>
    <property type="molecule type" value="Genomic_DNA"/>
</dbReference>
<keyword evidence="1" id="KW-0472">Membrane</keyword>
<feature type="transmembrane region" description="Helical" evidence="1">
    <location>
        <begin position="340"/>
        <end position="357"/>
    </location>
</feature>
<dbReference type="Pfam" id="PF19830">
    <property type="entry name" value="DUF6311"/>
    <property type="match status" value="1"/>
</dbReference>
<sequence>MKSGFSRWLLPLLIYTLLFGVFSWPLAAHFTTGFLGFAGHDANQYVWNAYNFRQALAAGKNPFFTDLLLYPQGSSLIMHTYTPIIGLLNSVLNQPILAVNVALLLSFVLSGVGAYRLCGRWVANPVLCLLAGVVFAFSPYKLAHLPEHYHLLLTAAVPFYAWAFLEAFQFETGRLGLRVRRWSQVAVCAALGFVTLLSDYYTLFGLLYFSLGYALYYWCGLGQINWRRPRPWLILVLTLVVCHIGSRLLGLSGVPDNAGFWWGGDLAGYLLPPTTSRWLSTAFTERLLQNSPIFNMPGSVENVMFLGYCLPLLLLLTLLLRRPKAGLAENQPSDWAPLPWLLLLFFMLTLPAVRVFGKEILRLPTGLVHYLPFLNNIRCPTRHVSYVALLLPLVLFARLDPWLRARLQPAGRWAFSGALLGLVLIEFQPAPAPLMDSTAIPRAYREVAQLPGDVLFPIPFGLLDGYQTKGVMNSDELLYQTIHHKKIPGAYISRIPQATFHQFDQDPVMHALLQRQTFPDSALVAVPTAAQVSAFLRRYQPAAFLVHPDYRNQPVHTLLRELLRGRGYQEREVDGYVLLHQPTPAPH</sequence>
<evidence type="ECO:0000313" key="4">
    <source>
        <dbReference type="Proteomes" id="UP000184418"/>
    </source>
</evidence>
<dbReference type="RefSeq" id="WP_073110535.1">
    <property type="nucleotide sequence ID" value="NZ_FQYN01000006.1"/>
</dbReference>
<reference evidence="3 4" key="1">
    <citation type="submission" date="2016-11" db="EMBL/GenBank/DDBJ databases">
        <authorList>
            <person name="Jaros S."/>
            <person name="Januszkiewicz K."/>
            <person name="Wedrychowicz H."/>
        </authorList>
    </citation>
    <scope>NUCLEOTIDE SEQUENCE [LARGE SCALE GENOMIC DNA]</scope>
    <source>
        <strain evidence="3 4">DSM 21074</strain>
    </source>
</reference>
<dbReference type="AlphaFoldDB" id="A0A1M6IM78"/>
<feature type="transmembrane region" description="Helical" evidence="1">
    <location>
        <begin position="232"/>
        <end position="254"/>
    </location>
</feature>
<feature type="transmembrane region" description="Helical" evidence="1">
    <location>
        <begin position="303"/>
        <end position="320"/>
    </location>
</feature>
<protein>
    <recommendedName>
        <fullName evidence="2">DUF6311 domain-containing protein</fullName>
    </recommendedName>
</protein>
<evidence type="ECO:0000256" key="1">
    <source>
        <dbReference type="SAM" id="Phobius"/>
    </source>
</evidence>
<dbReference type="STRING" id="1121955.SAMN02745146_2893"/>
<dbReference type="Proteomes" id="UP000184418">
    <property type="component" value="Unassembled WGS sequence"/>
</dbReference>